<evidence type="ECO:0000256" key="9">
    <source>
        <dbReference type="ARBA" id="ARBA00025634"/>
    </source>
</evidence>
<dbReference type="Pfam" id="PF00425">
    <property type="entry name" value="Chorismate_bind"/>
    <property type="match status" value="1"/>
</dbReference>
<dbReference type="InterPro" id="IPR019999">
    <property type="entry name" value="Anth_synth_I-like"/>
</dbReference>
<evidence type="ECO:0000256" key="7">
    <source>
        <dbReference type="ARBA" id="ARBA00022842"/>
    </source>
</evidence>
<keyword evidence="5" id="KW-0808">Transferase</keyword>
<evidence type="ECO:0000259" key="11">
    <source>
        <dbReference type="Pfam" id="PF00425"/>
    </source>
</evidence>
<dbReference type="GO" id="GO:0046872">
    <property type="term" value="F:metal ion binding"/>
    <property type="evidence" value="ECO:0007669"/>
    <property type="project" value="UniProtKB-KW"/>
</dbReference>
<dbReference type="InterPro" id="IPR006805">
    <property type="entry name" value="Anth_synth_I_N"/>
</dbReference>
<dbReference type="SUPFAM" id="SSF56322">
    <property type="entry name" value="ADC synthase"/>
    <property type="match status" value="1"/>
</dbReference>
<keyword evidence="14" id="KW-1185">Reference proteome</keyword>
<dbReference type="Proteomes" id="UP000199315">
    <property type="component" value="Unassembled WGS sequence"/>
</dbReference>
<protein>
    <recommendedName>
        <fullName evidence="4">Anthranilate synthase component 1</fullName>
        <ecNumber evidence="3">2.6.1.85</ecNumber>
    </recommendedName>
</protein>
<comment type="cofactor">
    <cofactor evidence="1">
        <name>Mg(2+)</name>
        <dbReference type="ChEBI" id="CHEBI:18420"/>
    </cofactor>
</comment>
<proteinExistence type="predicted"/>
<dbReference type="InterPro" id="IPR005802">
    <property type="entry name" value="ADC_synth_comp_1"/>
</dbReference>
<dbReference type="InterPro" id="IPR015890">
    <property type="entry name" value="Chorismate_C"/>
</dbReference>
<dbReference type="GO" id="GO:0009396">
    <property type="term" value="P:folic acid-containing compound biosynthetic process"/>
    <property type="evidence" value="ECO:0007669"/>
    <property type="project" value="InterPro"/>
</dbReference>
<evidence type="ECO:0000256" key="2">
    <source>
        <dbReference type="ARBA" id="ARBA00011575"/>
    </source>
</evidence>
<feature type="domain" description="Anthranilate synthase component I N-terminal" evidence="12">
    <location>
        <begin position="23"/>
        <end position="145"/>
    </location>
</feature>
<evidence type="ECO:0000256" key="1">
    <source>
        <dbReference type="ARBA" id="ARBA00001946"/>
    </source>
</evidence>
<evidence type="ECO:0000256" key="8">
    <source>
        <dbReference type="ARBA" id="ARBA00023239"/>
    </source>
</evidence>
<sequence>MTDNTLVRMLPDYMPASLIFNLFHAEDGAVFLDSSSGSPSERYSIIGLNPYLCLVQKDGQLSINGTPSQENFSCCLTRLLHEGRQENPTSLPLVAGAIGYFSYDYGIGLENFRSRHGKDPDVPDCIWNFYDNFIIEDLTERKIYITGNGMLEPAECSITGIERKLAWGIDVENPATESVDPCGGIVPDFEKTEYADTVQKLIDYIIEGDVYIANLTQRFLIKSSLHPYDFFRRLRRQTPSPFGGYMNYGDFQIVSASPESFLSLRNGTVTTRPIKGTRKRGATPAEDLALRLELENSEKDRSELLMIVDLERNDLNRICLDNTVRVNDLFRVEEHSSVFHLTAEISGRLKPGITVMDLIRAAFPGGSITGAPKIRAIEIIDELERTGRGIYTGSMGYISLSGDCELNIIIRTAICKNGHYHLGAGGGVTCESDPDFEHEETLLKAGSVIRPLTF</sequence>
<evidence type="ECO:0000259" key="12">
    <source>
        <dbReference type="Pfam" id="PF04715"/>
    </source>
</evidence>
<reference evidence="13 14" key="1">
    <citation type="submission" date="2016-09" db="EMBL/GenBank/DDBJ databases">
        <authorList>
            <person name="Capua I."/>
            <person name="De Benedictis P."/>
            <person name="Joannis T."/>
            <person name="Lombin L.H."/>
            <person name="Cattoli G."/>
        </authorList>
    </citation>
    <scope>NUCLEOTIDE SEQUENCE [LARGE SCALE GENOMIC DNA]</scope>
    <source>
        <strain evidence="13 14">GluBS11</strain>
    </source>
</reference>
<gene>
    <name evidence="13" type="ORF">SAMN05421730_100841</name>
</gene>
<dbReference type="PRINTS" id="PR00095">
    <property type="entry name" value="ANTSNTHASEI"/>
</dbReference>
<evidence type="ECO:0000256" key="6">
    <source>
        <dbReference type="ARBA" id="ARBA00022723"/>
    </source>
</evidence>
<dbReference type="Pfam" id="PF04715">
    <property type="entry name" value="Anth_synt_I_N"/>
    <property type="match status" value="1"/>
</dbReference>
<dbReference type="EC" id="2.6.1.85" evidence="3"/>
<comment type="function">
    <text evidence="9">Part of a heterotetrameric complex that catalyzes the two-step biosynthesis of anthranilate, an intermediate in the biosynthesis of L-tryptophan. In the first step, the glutamine-binding beta subunit (TrpG) of anthranilate synthase (AS) provides the glutamine amidotransferase activity which generates ammonia as a substrate that, along with chorismate, is used in the second step, catalyzed by the large alpha subunit of AS (TrpE) to produce anthranilate. In the absence of TrpG, TrpE can synthesize anthranilate directly from chorismate and high concentrations of ammonia.</text>
</comment>
<dbReference type="GO" id="GO:0046820">
    <property type="term" value="F:4-amino-4-deoxychorismate synthase activity"/>
    <property type="evidence" value="ECO:0007669"/>
    <property type="project" value="UniProtKB-EC"/>
</dbReference>
<evidence type="ECO:0000256" key="5">
    <source>
        <dbReference type="ARBA" id="ARBA00022679"/>
    </source>
</evidence>
<keyword evidence="8" id="KW-0456">Lyase</keyword>
<dbReference type="PANTHER" id="PTHR11236">
    <property type="entry name" value="AMINOBENZOATE/ANTHRANILATE SYNTHASE"/>
    <property type="match status" value="1"/>
</dbReference>
<dbReference type="GO" id="GO:0000162">
    <property type="term" value="P:L-tryptophan biosynthetic process"/>
    <property type="evidence" value="ECO:0007669"/>
    <property type="project" value="TreeGrafter"/>
</dbReference>
<dbReference type="InterPro" id="IPR005801">
    <property type="entry name" value="ADC_synthase"/>
</dbReference>
<evidence type="ECO:0000256" key="3">
    <source>
        <dbReference type="ARBA" id="ARBA00013139"/>
    </source>
</evidence>
<dbReference type="PANTHER" id="PTHR11236:SF48">
    <property type="entry name" value="ISOCHORISMATE SYNTHASE MENF"/>
    <property type="match status" value="1"/>
</dbReference>
<keyword evidence="7" id="KW-0460">Magnesium</keyword>
<organism evidence="13 14">
    <name type="scientific">Anaerobium acetethylicum</name>
    <dbReference type="NCBI Taxonomy" id="1619234"/>
    <lineage>
        <taxon>Bacteria</taxon>
        <taxon>Bacillati</taxon>
        <taxon>Bacillota</taxon>
        <taxon>Clostridia</taxon>
        <taxon>Lachnospirales</taxon>
        <taxon>Lachnospiraceae</taxon>
        <taxon>Anaerobium</taxon>
    </lineage>
</organism>
<evidence type="ECO:0000313" key="14">
    <source>
        <dbReference type="Proteomes" id="UP000199315"/>
    </source>
</evidence>
<dbReference type="RefSeq" id="WP_091232782.1">
    <property type="nucleotide sequence ID" value="NZ_FMKA01000008.1"/>
</dbReference>
<dbReference type="EMBL" id="FMKA01000008">
    <property type="protein sequence ID" value="SCP97066.1"/>
    <property type="molecule type" value="Genomic_DNA"/>
</dbReference>
<dbReference type="AlphaFoldDB" id="A0A1D3TT15"/>
<name>A0A1D3TT15_9FIRM</name>
<keyword evidence="6" id="KW-0479">Metal-binding</keyword>
<dbReference type="NCBIfam" id="TIGR00553">
    <property type="entry name" value="pabB"/>
    <property type="match status" value="1"/>
</dbReference>
<comment type="subunit">
    <text evidence="2">Heterotetramer consisting of two non-identical subunits: a beta subunit (TrpG) and a large alpha subunit (TrpE).</text>
</comment>
<dbReference type="GO" id="GO:0004049">
    <property type="term" value="F:anthranilate synthase activity"/>
    <property type="evidence" value="ECO:0007669"/>
    <property type="project" value="UniProtKB-EC"/>
</dbReference>
<feature type="domain" description="Chorismate-utilising enzyme C-terminal" evidence="11">
    <location>
        <begin position="191"/>
        <end position="444"/>
    </location>
</feature>
<evidence type="ECO:0000313" key="13">
    <source>
        <dbReference type="EMBL" id="SCP97066.1"/>
    </source>
</evidence>
<evidence type="ECO:0000256" key="10">
    <source>
        <dbReference type="ARBA" id="ARBA00047683"/>
    </source>
</evidence>
<dbReference type="Gene3D" id="3.60.120.10">
    <property type="entry name" value="Anthranilate synthase"/>
    <property type="match status" value="1"/>
</dbReference>
<accession>A0A1D3TT15</accession>
<dbReference type="OrthoDB" id="9803598at2"/>
<evidence type="ECO:0000256" key="4">
    <source>
        <dbReference type="ARBA" id="ARBA00020653"/>
    </source>
</evidence>
<comment type="catalytic activity">
    <reaction evidence="10">
        <text>chorismate + L-glutamine = anthranilate + pyruvate + L-glutamate + H(+)</text>
        <dbReference type="Rhea" id="RHEA:21732"/>
        <dbReference type="ChEBI" id="CHEBI:15361"/>
        <dbReference type="ChEBI" id="CHEBI:15378"/>
        <dbReference type="ChEBI" id="CHEBI:16567"/>
        <dbReference type="ChEBI" id="CHEBI:29748"/>
        <dbReference type="ChEBI" id="CHEBI:29985"/>
        <dbReference type="ChEBI" id="CHEBI:58359"/>
        <dbReference type="EC" id="4.1.3.27"/>
    </reaction>
</comment>
<dbReference type="STRING" id="1619234.SAMN05421730_100841"/>